<keyword evidence="8" id="KW-1208">Phospholipid metabolism</keyword>
<gene>
    <name evidence="11" type="ORF">S01H1_40137</name>
</gene>
<evidence type="ECO:0000256" key="5">
    <source>
        <dbReference type="ARBA" id="ARBA00022679"/>
    </source>
</evidence>
<keyword evidence="3" id="KW-0963">Cytoplasm</keyword>
<protein>
    <recommendedName>
        <fullName evidence="9">phosphate acyltransferase</fullName>
        <ecNumber evidence="9">2.3.1.274</ecNumber>
    </recommendedName>
</protein>
<name>X0UDE6_9ZZZZ</name>
<evidence type="ECO:0000313" key="11">
    <source>
        <dbReference type="EMBL" id="GAG03605.1"/>
    </source>
</evidence>
<comment type="catalytic activity">
    <reaction evidence="1">
        <text>a fatty acyl-[ACP] + phosphate = an acyl phosphate + holo-[ACP]</text>
        <dbReference type="Rhea" id="RHEA:42292"/>
        <dbReference type="Rhea" id="RHEA-COMP:9685"/>
        <dbReference type="Rhea" id="RHEA-COMP:14125"/>
        <dbReference type="ChEBI" id="CHEBI:43474"/>
        <dbReference type="ChEBI" id="CHEBI:59918"/>
        <dbReference type="ChEBI" id="CHEBI:64479"/>
        <dbReference type="ChEBI" id="CHEBI:138651"/>
        <dbReference type="EC" id="2.3.1.274"/>
    </reaction>
</comment>
<evidence type="ECO:0000256" key="7">
    <source>
        <dbReference type="ARBA" id="ARBA00023209"/>
    </source>
</evidence>
<accession>X0UDE6</accession>
<comment type="subunit">
    <text evidence="10">Homodimer. Probably interacts with PlsY.</text>
</comment>
<dbReference type="AlphaFoldDB" id="X0UDE6"/>
<dbReference type="GO" id="GO:0043811">
    <property type="term" value="F:phosphate:acyl-[acyl carrier protein] acyltransferase activity"/>
    <property type="evidence" value="ECO:0007669"/>
    <property type="project" value="UniProtKB-EC"/>
</dbReference>
<keyword evidence="5" id="KW-0808">Transferase</keyword>
<keyword evidence="4" id="KW-0444">Lipid biosynthesis</keyword>
<evidence type="ECO:0000256" key="10">
    <source>
        <dbReference type="ARBA" id="ARBA00046608"/>
    </source>
</evidence>
<evidence type="ECO:0000256" key="6">
    <source>
        <dbReference type="ARBA" id="ARBA00023098"/>
    </source>
</evidence>
<dbReference type="GO" id="GO:0008654">
    <property type="term" value="P:phospholipid biosynthetic process"/>
    <property type="evidence" value="ECO:0007669"/>
    <property type="project" value="UniProtKB-KW"/>
</dbReference>
<evidence type="ECO:0000256" key="1">
    <source>
        <dbReference type="ARBA" id="ARBA00001232"/>
    </source>
</evidence>
<dbReference type="Pfam" id="PF02504">
    <property type="entry name" value="FA_synthesis"/>
    <property type="match status" value="1"/>
</dbReference>
<comment type="caution">
    <text evidence="11">The sequence shown here is derived from an EMBL/GenBank/DDBJ whole genome shotgun (WGS) entry which is preliminary data.</text>
</comment>
<evidence type="ECO:0000256" key="4">
    <source>
        <dbReference type="ARBA" id="ARBA00022516"/>
    </source>
</evidence>
<sequence>MKIALDAMGGDYAPEEAVKGAVLALEERDLEIILLGDMGKIKEELIKYKFKKDKLSVINCKE</sequence>
<comment type="subcellular location">
    <subcellularLocation>
        <location evidence="2">Cytoplasm</location>
    </subcellularLocation>
</comment>
<dbReference type="InterPro" id="IPR003664">
    <property type="entry name" value="FA_synthesis"/>
</dbReference>
<dbReference type="GO" id="GO:0005737">
    <property type="term" value="C:cytoplasm"/>
    <property type="evidence" value="ECO:0007669"/>
    <property type="project" value="UniProtKB-SubCell"/>
</dbReference>
<organism evidence="11">
    <name type="scientific">marine sediment metagenome</name>
    <dbReference type="NCBI Taxonomy" id="412755"/>
    <lineage>
        <taxon>unclassified sequences</taxon>
        <taxon>metagenomes</taxon>
        <taxon>ecological metagenomes</taxon>
    </lineage>
</organism>
<evidence type="ECO:0000256" key="3">
    <source>
        <dbReference type="ARBA" id="ARBA00022490"/>
    </source>
</evidence>
<dbReference type="SUPFAM" id="SSF53659">
    <property type="entry name" value="Isocitrate/Isopropylmalate dehydrogenase-like"/>
    <property type="match status" value="1"/>
</dbReference>
<dbReference type="GO" id="GO:0006633">
    <property type="term" value="P:fatty acid biosynthetic process"/>
    <property type="evidence" value="ECO:0007669"/>
    <property type="project" value="InterPro"/>
</dbReference>
<keyword evidence="6" id="KW-0443">Lipid metabolism</keyword>
<dbReference type="InterPro" id="IPR012281">
    <property type="entry name" value="Phospholipid_synth_PlsX-like"/>
</dbReference>
<dbReference type="EMBL" id="BARS01025390">
    <property type="protein sequence ID" value="GAG03605.1"/>
    <property type="molecule type" value="Genomic_DNA"/>
</dbReference>
<dbReference type="Gene3D" id="3.40.718.10">
    <property type="entry name" value="Isopropylmalate Dehydrogenase"/>
    <property type="match status" value="1"/>
</dbReference>
<feature type="non-terminal residue" evidence="11">
    <location>
        <position position="62"/>
    </location>
</feature>
<evidence type="ECO:0000256" key="8">
    <source>
        <dbReference type="ARBA" id="ARBA00023264"/>
    </source>
</evidence>
<keyword evidence="7" id="KW-0594">Phospholipid biosynthesis</keyword>
<proteinExistence type="predicted"/>
<evidence type="ECO:0000256" key="9">
    <source>
        <dbReference type="ARBA" id="ARBA00024069"/>
    </source>
</evidence>
<dbReference type="PANTHER" id="PTHR30100">
    <property type="entry name" value="FATTY ACID/PHOSPHOLIPID SYNTHESIS PROTEIN PLSX"/>
    <property type="match status" value="1"/>
</dbReference>
<evidence type="ECO:0000256" key="2">
    <source>
        <dbReference type="ARBA" id="ARBA00004496"/>
    </source>
</evidence>
<reference evidence="11" key="1">
    <citation type="journal article" date="2014" name="Front. Microbiol.">
        <title>High frequency of phylogenetically diverse reductive dehalogenase-homologous genes in deep subseafloor sedimentary metagenomes.</title>
        <authorList>
            <person name="Kawai M."/>
            <person name="Futagami T."/>
            <person name="Toyoda A."/>
            <person name="Takaki Y."/>
            <person name="Nishi S."/>
            <person name="Hori S."/>
            <person name="Arai W."/>
            <person name="Tsubouchi T."/>
            <person name="Morono Y."/>
            <person name="Uchiyama I."/>
            <person name="Ito T."/>
            <person name="Fujiyama A."/>
            <person name="Inagaki F."/>
            <person name="Takami H."/>
        </authorList>
    </citation>
    <scope>NUCLEOTIDE SEQUENCE</scope>
    <source>
        <strain evidence="11">Expedition CK06-06</strain>
    </source>
</reference>
<dbReference type="PANTHER" id="PTHR30100:SF1">
    <property type="entry name" value="PHOSPHATE ACYLTRANSFERASE"/>
    <property type="match status" value="1"/>
</dbReference>
<dbReference type="EC" id="2.3.1.274" evidence="9"/>